<dbReference type="GO" id="GO:0003676">
    <property type="term" value="F:nucleic acid binding"/>
    <property type="evidence" value="ECO:0007669"/>
    <property type="project" value="InterPro"/>
</dbReference>
<dbReference type="InterPro" id="IPR001584">
    <property type="entry name" value="Integrase_cat-core"/>
</dbReference>
<accession>A0A9D1PRL6</accession>
<evidence type="ECO:0000259" key="1">
    <source>
        <dbReference type="PROSITE" id="PS50994"/>
    </source>
</evidence>
<dbReference type="PROSITE" id="PS50994">
    <property type="entry name" value="INTEGRASE"/>
    <property type="match status" value="1"/>
</dbReference>
<reference evidence="2" key="1">
    <citation type="journal article" date="2021" name="PeerJ">
        <title>Extensive microbial diversity within the chicken gut microbiome revealed by metagenomics and culture.</title>
        <authorList>
            <person name="Gilroy R."/>
            <person name="Ravi A."/>
            <person name="Getino M."/>
            <person name="Pursley I."/>
            <person name="Horton D.L."/>
            <person name="Alikhan N.F."/>
            <person name="Baker D."/>
            <person name="Gharbi K."/>
            <person name="Hall N."/>
            <person name="Watson M."/>
            <person name="Adriaenssens E.M."/>
            <person name="Foster-Nyarko E."/>
            <person name="Jarju S."/>
            <person name="Secka A."/>
            <person name="Antonio M."/>
            <person name="Oren A."/>
            <person name="Chaudhuri R.R."/>
            <person name="La Ragione R."/>
            <person name="Hildebrand F."/>
            <person name="Pallen M.J."/>
        </authorList>
    </citation>
    <scope>NUCLEOTIDE SEQUENCE</scope>
    <source>
        <strain evidence="2">5790</strain>
    </source>
</reference>
<dbReference type="InterPro" id="IPR036397">
    <property type="entry name" value="RNaseH_sf"/>
</dbReference>
<dbReference type="SUPFAM" id="SSF53098">
    <property type="entry name" value="Ribonuclease H-like"/>
    <property type="match status" value="1"/>
</dbReference>
<sequence length="127" mass="15311">FPFKILKIQTDNGLEFTNRFANTEALSELDEYLKGVGIEHQLIRPATPWHNGRVERSHRTDDKFFYSRLSFYSLEDLNNQGKVWRRKYQNMYQRKYNYLSPMEVWKIYKKTGIHPIYNDNLNSLVSQ</sequence>
<dbReference type="Pfam" id="PF13683">
    <property type="entry name" value="rve_3"/>
    <property type="match status" value="1"/>
</dbReference>
<feature type="non-terminal residue" evidence="2">
    <location>
        <position position="1"/>
    </location>
</feature>
<dbReference type="Proteomes" id="UP000824162">
    <property type="component" value="Unassembled WGS sequence"/>
</dbReference>
<gene>
    <name evidence="2" type="ORF">H9900_02185</name>
</gene>
<dbReference type="InterPro" id="IPR012337">
    <property type="entry name" value="RNaseH-like_sf"/>
</dbReference>
<comment type="caution">
    <text evidence="2">The sequence shown here is derived from an EMBL/GenBank/DDBJ whole genome shotgun (WGS) entry which is preliminary data.</text>
</comment>
<feature type="domain" description="Integrase catalytic" evidence="1">
    <location>
        <begin position="1"/>
        <end position="109"/>
    </location>
</feature>
<dbReference type="GO" id="GO:0015074">
    <property type="term" value="P:DNA integration"/>
    <property type="evidence" value="ECO:0007669"/>
    <property type="project" value="InterPro"/>
</dbReference>
<dbReference type="AlphaFoldDB" id="A0A9D1PRL6"/>
<protein>
    <submittedName>
        <fullName evidence="2">DDE-type integrase/transposase/recombinase</fullName>
    </submittedName>
</protein>
<reference evidence="2" key="2">
    <citation type="submission" date="2021-04" db="EMBL/GenBank/DDBJ databases">
        <authorList>
            <person name="Gilroy R."/>
        </authorList>
    </citation>
    <scope>NUCLEOTIDE SEQUENCE</scope>
    <source>
        <strain evidence="2">5790</strain>
    </source>
</reference>
<evidence type="ECO:0000313" key="3">
    <source>
        <dbReference type="Proteomes" id="UP000824162"/>
    </source>
</evidence>
<dbReference type="EMBL" id="DXIJ01000043">
    <property type="protein sequence ID" value="HIV85600.1"/>
    <property type="molecule type" value="Genomic_DNA"/>
</dbReference>
<dbReference type="Gene3D" id="3.30.420.10">
    <property type="entry name" value="Ribonuclease H-like superfamily/Ribonuclease H"/>
    <property type="match status" value="1"/>
</dbReference>
<organism evidence="2 3">
    <name type="scientific">Candidatus Monoglobus merdigallinarum</name>
    <dbReference type="NCBI Taxonomy" id="2838698"/>
    <lineage>
        <taxon>Bacteria</taxon>
        <taxon>Bacillati</taxon>
        <taxon>Bacillota</taxon>
        <taxon>Clostridia</taxon>
        <taxon>Monoglobales</taxon>
        <taxon>Monoglobaceae</taxon>
        <taxon>Monoglobus</taxon>
    </lineage>
</organism>
<name>A0A9D1PRL6_9FIRM</name>
<proteinExistence type="predicted"/>
<evidence type="ECO:0000313" key="2">
    <source>
        <dbReference type="EMBL" id="HIV85600.1"/>
    </source>
</evidence>